<reference evidence="2 3" key="1">
    <citation type="journal article" date="2021" name="bioRxiv">
        <title>The Gossypium anomalum genome as a resource for cotton improvement and evolutionary analysis of hybrid incompatibility.</title>
        <authorList>
            <person name="Grover C.E."/>
            <person name="Yuan D."/>
            <person name="Arick M.A."/>
            <person name="Miller E.R."/>
            <person name="Hu G."/>
            <person name="Peterson D.G."/>
            <person name="Wendel J.F."/>
            <person name="Udall J.A."/>
        </authorList>
    </citation>
    <scope>NUCLEOTIDE SEQUENCE [LARGE SCALE GENOMIC DNA]</scope>
    <source>
        <strain evidence="2">JFW-Udall</strain>
        <tissue evidence="2">Leaf</tissue>
    </source>
</reference>
<feature type="compositionally biased region" description="Basic residues" evidence="1">
    <location>
        <begin position="63"/>
        <end position="77"/>
    </location>
</feature>
<gene>
    <name evidence="2" type="ORF">CXB51_031396</name>
</gene>
<name>A0A8J6CL14_9ROSI</name>
<proteinExistence type="predicted"/>
<feature type="region of interest" description="Disordered" evidence="1">
    <location>
        <begin position="28"/>
        <end position="91"/>
    </location>
</feature>
<comment type="caution">
    <text evidence="2">The sequence shown here is derived from an EMBL/GenBank/DDBJ whole genome shotgun (WGS) entry which is preliminary data.</text>
</comment>
<sequence length="135" mass="14387">MDSSAVLRVRATNGGWCWMKRVHRQCFHSPPQRKRRGKDPLGSSHPSTAIGRTPRGSTAFKSARGRRNTPKPCHATRGRGDGQGRGGRGEAKGSVAACLGVRAAAIFFLCKGLGFQDYLGCFGLKSGIGFGLIDA</sequence>
<feature type="compositionally biased region" description="Basic and acidic residues" evidence="1">
    <location>
        <begin position="78"/>
        <end position="91"/>
    </location>
</feature>
<protein>
    <submittedName>
        <fullName evidence="2">Uncharacterized protein</fullName>
    </submittedName>
</protein>
<organism evidence="2 3">
    <name type="scientific">Gossypium anomalum</name>
    <dbReference type="NCBI Taxonomy" id="47600"/>
    <lineage>
        <taxon>Eukaryota</taxon>
        <taxon>Viridiplantae</taxon>
        <taxon>Streptophyta</taxon>
        <taxon>Embryophyta</taxon>
        <taxon>Tracheophyta</taxon>
        <taxon>Spermatophyta</taxon>
        <taxon>Magnoliopsida</taxon>
        <taxon>eudicotyledons</taxon>
        <taxon>Gunneridae</taxon>
        <taxon>Pentapetalae</taxon>
        <taxon>rosids</taxon>
        <taxon>malvids</taxon>
        <taxon>Malvales</taxon>
        <taxon>Malvaceae</taxon>
        <taxon>Malvoideae</taxon>
        <taxon>Gossypium</taxon>
    </lineage>
</organism>
<evidence type="ECO:0000313" key="3">
    <source>
        <dbReference type="Proteomes" id="UP000701853"/>
    </source>
</evidence>
<dbReference type="AlphaFoldDB" id="A0A8J6CL14"/>
<feature type="compositionally biased region" description="Basic residues" evidence="1">
    <location>
        <begin position="28"/>
        <end position="37"/>
    </location>
</feature>
<evidence type="ECO:0000256" key="1">
    <source>
        <dbReference type="SAM" id="MobiDB-lite"/>
    </source>
</evidence>
<dbReference type="Proteomes" id="UP000701853">
    <property type="component" value="Chromosome 12"/>
</dbReference>
<keyword evidence="3" id="KW-1185">Reference proteome</keyword>
<accession>A0A8J6CL14</accession>
<evidence type="ECO:0000313" key="2">
    <source>
        <dbReference type="EMBL" id="KAG8474756.1"/>
    </source>
</evidence>
<dbReference type="EMBL" id="JAHUZN010000012">
    <property type="protein sequence ID" value="KAG8474756.1"/>
    <property type="molecule type" value="Genomic_DNA"/>
</dbReference>